<comment type="caution">
    <text evidence="8">Lacks conserved residue(s) required for the propagation of feature annotation.</text>
</comment>
<dbReference type="InterPro" id="IPR043519">
    <property type="entry name" value="NT_sf"/>
</dbReference>
<dbReference type="InterPro" id="IPR003607">
    <property type="entry name" value="HD/PDEase_dom"/>
</dbReference>
<evidence type="ECO:0000256" key="8">
    <source>
        <dbReference type="HAMAP-Rule" id="MF_00277"/>
    </source>
</evidence>
<dbReference type="CDD" id="cd05401">
    <property type="entry name" value="NT_GlnE_GlnD_like"/>
    <property type="match status" value="1"/>
</dbReference>
<name>A0ABP3U5I0_9GAMM</name>
<dbReference type="PROSITE" id="PS51671">
    <property type="entry name" value="ACT"/>
    <property type="match status" value="2"/>
</dbReference>
<evidence type="ECO:0000256" key="2">
    <source>
        <dbReference type="ARBA" id="ARBA00022695"/>
    </source>
</evidence>
<accession>A0ABP3U5I0</accession>
<dbReference type="CDD" id="cd04900">
    <property type="entry name" value="ACT_UUR-like_1"/>
    <property type="match status" value="1"/>
</dbReference>
<evidence type="ECO:0000256" key="3">
    <source>
        <dbReference type="ARBA" id="ARBA00022737"/>
    </source>
</evidence>
<keyword evidence="4 8" id="KW-0378">Hydrolase</keyword>
<dbReference type="NCBIfam" id="TIGR01693">
    <property type="entry name" value="UTase_glnD"/>
    <property type="match status" value="1"/>
</dbReference>
<comment type="catalytic activity">
    <reaction evidence="8">
        <text>[protein-PII]-uridylyl-L-tyrosine + H2O = [protein-PII]-L-tyrosine + UMP + H(+)</text>
        <dbReference type="Rhea" id="RHEA:48600"/>
        <dbReference type="Rhea" id="RHEA-COMP:12147"/>
        <dbReference type="Rhea" id="RHEA-COMP:12148"/>
        <dbReference type="ChEBI" id="CHEBI:15377"/>
        <dbReference type="ChEBI" id="CHEBI:15378"/>
        <dbReference type="ChEBI" id="CHEBI:46858"/>
        <dbReference type="ChEBI" id="CHEBI:57865"/>
        <dbReference type="ChEBI" id="CHEBI:90602"/>
    </reaction>
</comment>
<feature type="region of interest" description="Uridylyltransferase" evidence="8">
    <location>
        <begin position="1"/>
        <end position="346"/>
    </location>
</feature>
<dbReference type="SUPFAM" id="SSF81301">
    <property type="entry name" value="Nucleotidyltransferase"/>
    <property type="match status" value="1"/>
</dbReference>
<organism evidence="11 12">
    <name type="scientific">Dokdonella soli</name>
    <dbReference type="NCBI Taxonomy" id="529810"/>
    <lineage>
        <taxon>Bacteria</taxon>
        <taxon>Pseudomonadati</taxon>
        <taxon>Pseudomonadota</taxon>
        <taxon>Gammaproteobacteria</taxon>
        <taxon>Lysobacterales</taxon>
        <taxon>Rhodanobacteraceae</taxon>
        <taxon>Dokdonella</taxon>
    </lineage>
</organism>
<dbReference type="InterPro" id="IPR010043">
    <property type="entry name" value="UTase/UR"/>
</dbReference>
<evidence type="ECO:0000256" key="7">
    <source>
        <dbReference type="ARBA" id="ARBA00047968"/>
    </source>
</evidence>
<evidence type="ECO:0000256" key="6">
    <source>
        <dbReference type="ARBA" id="ARBA00023268"/>
    </source>
</evidence>
<dbReference type="Pfam" id="PF01842">
    <property type="entry name" value="ACT"/>
    <property type="match status" value="1"/>
</dbReference>
<comment type="similarity">
    <text evidence="8">Belongs to the GlnD family.</text>
</comment>
<dbReference type="SUPFAM" id="SSF109604">
    <property type="entry name" value="HD-domain/PDEase-like"/>
    <property type="match status" value="1"/>
</dbReference>
<dbReference type="Gene3D" id="1.10.3090.10">
    <property type="entry name" value="cca-adding enzyme, domain 2"/>
    <property type="match status" value="1"/>
</dbReference>
<comment type="activity regulation">
    <text evidence="8">Uridylyltransferase (UTase) activity is inhibited by glutamine, while glutamine activates uridylyl-removing (UR) activity.</text>
</comment>
<keyword evidence="1 8" id="KW-0808">Transferase</keyword>
<proteinExistence type="inferred from homology"/>
<evidence type="ECO:0000256" key="1">
    <source>
        <dbReference type="ARBA" id="ARBA00022679"/>
    </source>
</evidence>
<evidence type="ECO:0000256" key="4">
    <source>
        <dbReference type="ARBA" id="ARBA00022801"/>
    </source>
</evidence>
<comment type="domain">
    <text evidence="8">Has four distinct domains: an N-terminal nucleotidyltransferase (NT) domain responsible for UTase activity, a central HD domain that encodes UR activity, and two C-terminal ACT domains that seem to have a role in glutamine sensing.</text>
</comment>
<comment type="caution">
    <text evidence="11">The sequence shown here is derived from an EMBL/GenBank/DDBJ whole genome shotgun (WGS) entry which is preliminary data.</text>
</comment>
<dbReference type="CDD" id="cd00077">
    <property type="entry name" value="HDc"/>
    <property type="match status" value="1"/>
</dbReference>
<keyword evidence="5 8" id="KW-0460">Magnesium</keyword>
<sequence length="897" mass="98121">MAPHEAAAALLPELPRLPAALPRSGVSAEARLALRQVLGDVDRGLAGGFRSGVDTAALVRHRAQAIGRVVTHVWQACVGEAPDCALFAVGGFGRGVLFPYSDVDLLVLALPVAMPRQARALEAFFACLWDIGLKPGHAVRTQAECRELAATDVSVFTSLLDARLLAGDATLTAALTAITSDPAIWPPAVFLAAKRAEQAARHARFNDTAYNLEPNLKDGPGGLRTLDLMRWIGRRVADAGDFDAMVEHGLLDPTERAALQRSEAMLWRDRYGLHLAAGRAEERLLFDYQRRLAAEFGYEDEHEKNLAVEQFMQGYYRAATIAERLCVQFKERCTELLEPPGAVPRELDRDFIAIGPRIEVRAPDLFLRRPRAMVDVFAVQLDHPELRGLSSETMRLLQQALAHYGDDFAADAHVMAAVLALLRHGAPAVEALARMNRHGVLAAILPPFRRVVGRMQYDLFHVYTVDEHTLRVLRNVARFADVAAATEFPIASQTFAALEKPELLLLAALFHDIAKGRGGDHSMLGEEDARAFCSKLALPEADIDLVAWLVRWHLLMSVTAQRQDITDPDVVHRFAVQVGDRERLDHLYLLTIADIAGTNPKLWNEWKARLLADLHIAARYALRAGLGRPPHAEARAIACRARASELLAEAGLDAARVQQLLAGFPQASFLRHRPEQVAWQARAIARTEPAGTVIAVQPRSTRGGSGELFVCAADRDGLFAAITATLDRLSLSVVDARLLVAADGRVFDTFELLDAVTLTAPDAARLGDLEAALKRVLGARDLAPRVTRRSLSRRLRHFQRVPQVEFAAVGAATQLALVCSDRPGLLAQVAQAFREARVRVHDARIATFGERVEDFFTLTDEHNAALAEPAQAALRAILLRSLDVPRAINNGNAHAAS</sequence>
<keyword evidence="2 8" id="KW-0548">Nucleotidyltransferase</keyword>
<dbReference type="SMART" id="SM00471">
    <property type="entry name" value="HDc"/>
    <property type="match status" value="1"/>
</dbReference>
<dbReference type="SUPFAM" id="SSF55021">
    <property type="entry name" value="ACT-like"/>
    <property type="match status" value="2"/>
</dbReference>
<dbReference type="PANTHER" id="PTHR47320:SF1">
    <property type="entry name" value="BIFUNCTIONAL URIDYLYLTRANSFERASE_URIDYLYL-REMOVING ENZYME"/>
    <property type="match status" value="1"/>
</dbReference>
<dbReference type="RefSeq" id="WP_343793357.1">
    <property type="nucleotide sequence ID" value="NZ_BAAAEU010000025.1"/>
</dbReference>
<evidence type="ECO:0000259" key="10">
    <source>
        <dbReference type="PROSITE" id="PS51831"/>
    </source>
</evidence>
<evidence type="ECO:0000313" key="12">
    <source>
        <dbReference type="Proteomes" id="UP001501523"/>
    </source>
</evidence>
<dbReference type="InterPro" id="IPR013546">
    <property type="entry name" value="PII_UdlTrfase/GS_AdlTrfase"/>
</dbReference>
<dbReference type="SUPFAM" id="SSF81593">
    <property type="entry name" value="Nucleotidyltransferase substrate binding subunit/domain"/>
    <property type="match status" value="1"/>
</dbReference>
<feature type="domain" description="ACT" evidence="9">
    <location>
        <begin position="814"/>
        <end position="889"/>
    </location>
</feature>
<dbReference type="PIRSF" id="PIRSF006288">
    <property type="entry name" value="PII_uridyltransf"/>
    <property type="match status" value="1"/>
</dbReference>
<feature type="domain" description="ACT" evidence="9">
    <location>
        <begin position="707"/>
        <end position="789"/>
    </location>
</feature>
<comment type="catalytic activity">
    <reaction evidence="8">
        <text>[protein-PII]-L-tyrosine + UTP = [protein-PII]-uridylyl-L-tyrosine + diphosphate</text>
        <dbReference type="Rhea" id="RHEA:13673"/>
        <dbReference type="Rhea" id="RHEA-COMP:12147"/>
        <dbReference type="Rhea" id="RHEA-COMP:12148"/>
        <dbReference type="ChEBI" id="CHEBI:33019"/>
        <dbReference type="ChEBI" id="CHEBI:46398"/>
        <dbReference type="ChEBI" id="CHEBI:46858"/>
        <dbReference type="ChEBI" id="CHEBI:90602"/>
        <dbReference type="EC" id="2.7.7.59"/>
    </reaction>
</comment>
<gene>
    <name evidence="8" type="primary">glnD</name>
    <name evidence="11" type="ORF">GCM10009105_33840</name>
</gene>
<dbReference type="InterPro" id="IPR006674">
    <property type="entry name" value="HD_domain"/>
</dbReference>
<reference evidence="12" key="1">
    <citation type="journal article" date="2019" name="Int. J. Syst. Evol. Microbiol.">
        <title>The Global Catalogue of Microorganisms (GCM) 10K type strain sequencing project: providing services to taxonomists for standard genome sequencing and annotation.</title>
        <authorList>
            <consortium name="The Broad Institute Genomics Platform"/>
            <consortium name="The Broad Institute Genome Sequencing Center for Infectious Disease"/>
            <person name="Wu L."/>
            <person name="Ma J."/>
        </authorList>
    </citation>
    <scope>NUCLEOTIDE SEQUENCE [LARGE SCALE GENOMIC DNA]</scope>
    <source>
        <strain evidence="12">JCM 15421</strain>
    </source>
</reference>
<feature type="domain" description="HD" evidence="10">
    <location>
        <begin position="465"/>
        <end position="587"/>
    </location>
</feature>
<dbReference type="EC" id="2.7.7.59" evidence="8"/>
<dbReference type="Pfam" id="PF01966">
    <property type="entry name" value="HD"/>
    <property type="match status" value="1"/>
</dbReference>
<dbReference type="InterPro" id="IPR045865">
    <property type="entry name" value="ACT-like_dom_sf"/>
</dbReference>
<evidence type="ECO:0000256" key="5">
    <source>
        <dbReference type="ARBA" id="ARBA00022842"/>
    </source>
</evidence>
<evidence type="ECO:0000313" key="11">
    <source>
        <dbReference type="EMBL" id="GAA0722617.1"/>
    </source>
</evidence>
<dbReference type="InterPro" id="IPR002912">
    <property type="entry name" value="ACT_dom"/>
</dbReference>
<dbReference type="GO" id="GO:0016779">
    <property type="term" value="F:nucleotidyltransferase activity"/>
    <property type="evidence" value="ECO:0007669"/>
    <property type="project" value="UniProtKB-KW"/>
</dbReference>
<comment type="function">
    <text evidence="8">Modifies, by uridylylation and deuridylylation, the PII regulatory proteins (GlnB and homologs), in response to the nitrogen status of the cell that GlnD senses through the glutamine level. Under low glutamine levels, catalyzes the conversion of the PII proteins and UTP to PII-UMP and PPi, while under higher glutamine levels, GlnD hydrolyzes PII-UMP to PII and UMP (deuridylylation). Thus, controls uridylylation state and activity of the PII proteins, and plays an important role in the regulation of nitrogen metabolism.</text>
</comment>
<dbReference type="Pfam" id="PF08335">
    <property type="entry name" value="GlnD_UR_UTase"/>
    <property type="match status" value="1"/>
</dbReference>
<dbReference type="Proteomes" id="UP001501523">
    <property type="component" value="Unassembled WGS sequence"/>
</dbReference>
<dbReference type="PANTHER" id="PTHR47320">
    <property type="entry name" value="BIFUNCTIONAL URIDYLYLTRANSFERASE/URIDYLYL-REMOVING ENZYME"/>
    <property type="match status" value="1"/>
</dbReference>
<protein>
    <recommendedName>
        <fullName evidence="8">Bifunctional uridylyltransferase/uridylyl-removing enzyme</fullName>
        <shortName evidence="8">UTase/UR</shortName>
    </recommendedName>
    <alternativeName>
        <fullName evidence="8">Bifunctional [protein-PII] modification enzyme</fullName>
    </alternativeName>
    <alternativeName>
        <fullName evidence="8">Bifunctional nitrogen sensor protein</fullName>
    </alternativeName>
    <domain>
        <recommendedName>
            <fullName evidence="8">[Protein-PII] uridylyltransferase</fullName>
            <shortName evidence="8">PII uridylyltransferase</shortName>
            <shortName evidence="8">UTase</shortName>
            <ecNumber evidence="8">2.7.7.59</ecNumber>
        </recommendedName>
    </domain>
    <domain>
        <recommendedName>
            <fullName evidence="8">[Protein-PII]-UMP uridylyl-removing enzyme</fullName>
            <shortName evidence="8">UR</shortName>
            <ecNumber evidence="8">3.1.4.-</ecNumber>
        </recommendedName>
    </domain>
</protein>
<keyword evidence="12" id="KW-1185">Reference proteome</keyword>
<evidence type="ECO:0000259" key="9">
    <source>
        <dbReference type="PROSITE" id="PS51671"/>
    </source>
</evidence>
<dbReference type="PROSITE" id="PS51831">
    <property type="entry name" value="HD"/>
    <property type="match status" value="1"/>
</dbReference>
<dbReference type="Gene3D" id="3.30.70.260">
    <property type="match status" value="1"/>
</dbReference>
<keyword evidence="3" id="KW-0677">Repeat</keyword>
<dbReference type="EMBL" id="BAAAEU010000025">
    <property type="protein sequence ID" value="GAA0722617.1"/>
    <property type="molecule type" value="Genomic_DNA"/>
</dbReference>
<dbReference type="EC" id="3.1.4.-" evidence="8"/>
<keyword evidence="6 8" id="KW-0511">Multifunctional enzyme</keyword>
<comment type="cofactor">
    <cofactor evidence="8">
        <name>Mg(2+)</name>
        <dbReference type="ChEBI" id="CHEBI:18420"/>
    </cofactor>
</comment>
<dbReference type="CDD" id="cd04899">
    <property type="entry name" value="ACT_ACR-UUR-like_2"/>
    <property type="match status" value="1"/>
</dbReference>
<dbReference type="HAMAP" id="MF_00277">
    <property type="entry name" value="PII_uridylyl_transf"/>
    <property type="match status" value="1"/>
</dbReference>
<comment type="catalytic activity">
    <reaction evidence="7">
        <text>guanosine 3',5'-bis(diphosphate) + H2O = GDP + diphosphate + H(+)</text>
        <dbReference type="Rhea" id="RHEA:14253"/>
        <dbReference type="ChEBI" id="CHEBI:15377"/>
        <dbReference type="ChEBI" id="CHEBI:15378"/>
        <dbReference type="ChEBI" id="CHEBI:33019"/>
        <dbReference type="ChEBI" id="CHEBI:58189"/>
        <dbReference type="ChEBI" id="CHEBI:77828"/>
        <dbReference type="EC" id="3.1.7.2"/>
    </reaction>
</comment>